<gene>
    <name evidence="2" type="ORF">Lste_1303</name>
</gene>
<protein>
    <submittedName>
        <fullName evidence="2">Signal peptide protein</fullName>
    </submittedName>
</protein>
<organism evidence="2 3">
    <name type="scientific">Legionella steelei</name>
    <dbReference type="NCBI Taxonomy" id="947033"/>
    <lineage>
        <taxon>Bacteria</taxon>
        <taxon>Pseudomonadati</taxon>
        <taxon>Pseudomonadota</taxon>
        <taxon>Gammaproteobacteria</taxon>
        <taxon>Legionellales</taxon>
        <taxon>Legionellaceae</taxon>
        <taxon>Legionella</taxon>
    </lineage>
</organism>
<dbReference type="EMBL" id="LNYY01000019">
    <property type="protein sequence ID" value="KTD68145.1"/>
    <property type="molecule type" value="Genomic_DNA"/>
</dbReference>
<dbReference type="Proteomes" id="UP000054926">
    <property type="component" value="Unassembled WGS sequence"/>
</dbReference>
<feature type="chain" id="PRO_5006918658" evidence="1">
    <location>
        <begin position="31"/>
        <end position="93"/>
    </location>
</feature>
<accession>A0A0W0ZG86</accession>
<evidence type="ECO:0000256" key="1">
    <source>
        <dbReference type="SAM" id="SignalP"/>
    </source>
</evidence>
<dbReference type="InterPro" id="IPR018740">
    <property type="entry name" value="DUF2282_membr"/>
</dbReference>
<name>A0A0W0ZG86_9GAMM</name>
<keyword evidence="1" id="KW-0732">Signal</keyword>
<comment type="caution">
    <text evidence="2">The sequence shown here is derived from an EMBL/GenBank/DDBJ whole genome shotgun (WGS) entry which is preliminary data.</text>
</comment>
<evidence type="ECO:0000313" key="2">
    <source>
        <dbReference type="EMBL" id="KTD68145.1"/>
    </source>
</evidence>
<evidence type="ECO:0000313" key="3">
    <source>
        <dbReference type="Proteomes" id="UP000054926"/>
    </source>
</evidence>
<feature type="signal peptide" evidence="1">
    <location>
        <begin position="1"/>
        <end position="30"/>
    </location>
</feature>
<proteinExistence type="predicted"/>
<dbReference type="PATRIC" id="fig|947033.5.peg.1388"/>
<keyword evidence="3" id="KW-1185">Reference proteome</keyword>
<reference evidence="2 3" key="1">
    <citation type="submission" date="2015-11" db="EMBL/GenBank/DDBJ databases">
        <title>Genomic analysis of 38 Legionella species identifies large and diverse effector repertoires.</title>
        <authorList>
            <person name="Burstein D."/>
            <person name="Amaro F."/>
            <person name="Zusman T."/>
            <person name="Lifshitz Z."/>
            <person name="Cohen O."/>
            <person name="Gilbert J.A."/>
            <person name="Pupko T."/>
            <person name="Shuman H.A."/>
            <person name="Segal G."/>
        </authorList>
    </citation>
    <scope>NUCLEOTIDE SEQUENCE [LARGE SCALE GENOMIC DNA]</scope>
    <source>
        <strain evidence="2 3">IMVS3376</strain>
    </source>
</reference>
<dbReference type="AlphaFoldDB" id="A0A0W0ZG86"/>
<sequence length="93" mass="9716">MKGTTMLMRDKLMQSVMTAFLMLAATGSTAAESTDASSATEKCYGIAKKGMNDCATATASCASSATKDKQKDAFILLPKGLCERIVGGNLKPE</sequence>
<dbReference type="Pfam" id="PF10048">
    <property type="entry name" value="DUF2282"/>
    <property type="match status" value="1"/>
</dbReference>
<dbReference type="STRING" id="947033.Lste_1303"/>